<dbReference type="AlphaFoldDB" id="A0A8J2ST14"/>
<dbReference type="Proteomes" id="UP000789595">
    <property type="component" value="Unassembled WGS sequence"/>
</dbReference>
<protein>
    <submittedName>
        <fullName evidence="2">Uncharacterized protein</fullName>
    </submittedName>
</protein>
<feature type="transmembrane region" description="Helical" evidence="1">
    <location>
        <begin position="50"/>
        <end position="69"/>
    </location>
</feature>
<keyword evidence="3" id="KW-1185">Reference proteome</keyword>
<evidence type="ECO:0000313" key="3">
    <source>
        <dbReference type="Proteomes" id="UP000789595"/>
    </source>
</evidence>
<keyword evidence="1" id="KW-0472">Membrane</keyword>
<keyword evidence="1" id="KW-0812">Transmembrane</keyword>
<name>A0A8J2ST14_9STRA</name>
<reference evidence="2" key="1">
    <citation type="submission" date="2021-11" db="EMBL/GenBank/DDBJ databases">
        <authorList>
            <consortium name="Genoscope - CEA"/>
            <person name="William W."/>
        </authorList>
    </citation>
    <scope>NUCLEOTIDE SEQUENCE</scope>
</reference>
<evidence type="ECO:0000256" key="1">
    <source>
        <dbReference type="SAM" id="Phobius"/>
    </source>
</evidence>
<keyword evidence="1" id="KW-1133">Transmembrane helix</keyword>
<evidence type="ECO:0000313" key="2">
    <source>
        <dbReference type="EMBL" id="CAH0375708.1"/>
    </source>
</evidence>
<comment type="caution">
    <text evidence="2">The sequence shown here is derived from an EMBL/GenBank/DDBJ whole genome shotgun (WGS) entry which is preliminary data.</text>
</comment>
<sequence length="176" mass="19068">MPRWKYLYTGRPSAAYRCTCGFSWRPGGVGGRPARHLSSSFRSASASRRGFFFVGFSAFGGRFSFLSAAKMSSTLSSAAADAVSDDDCAAAAAAASAFRFLAFFLSFAMIECVRLPGYAVGAAPLVVRSPKRWHSACSLANSVRGRRRVLVFCHLEHGWSEHCCTVSVRAKRSSAW</sequence>
<organism evidence="2 3">
    <name type="scientific">Pelagomonas calceolata</name>
    <dbReference type="NCBI Taxonomy" id="35677"/>
    <lineage>
        <taxon>Eukaryota</taxon>
        <taxon>Sar</taxon>
        <taxon>Stramenopiles</taxon>
        <taxon>Ochrophyta</taxon>
        <taxon>Pelagophyceae</taxon>
        <taxon>Pelagomonadales</taxon>
        <taxon>Pelagomonadaceae</taxon>
        <taxon>Pelagomonas</taxon>
    </lineage>
</organism>
<proteinExistence type="predicted"/>
<feature type="transmembrane region" description="Helical" evidence="1">
    <location>
        <begin position="89"/>
        <end position="110"/>
    </location>
</feature>
<dbReference type="EMBL" id="CAKKNE010000005">
    <property type="protein sequence ID" value="CAH0375708.1"/>
    <property type="molecule type" value="Genomic_DNA"/>
</dbReference>
<gene>
    <name evidence="2" type="ORF">PECAL_5P02460</name>
</gene>
<accession>A0A8J2ST14</accession>